<protein>
    <submittedName>
        <fullName evidence="3">Uncharacterized protein LOC136083080</fullName>
    </submittedName>
</protein>
<feature type="domain" description="Reverse transcriptase" evidence="1">
    <location>
        <begin position="370"/>
        <end position="694"/>
    </location>
</feature>
<sequence>MYLNATSLENKFDEFKVLVDTYRPQIIAVSETWFKSISVVNLNGYNLYRRDRNDGRRGGGVCLYITETIKSLELNDAVFNLSKIEQIWATAYLENNKYLVGCIYRPNDFVDMSDLDLVFKKTKDYIDIKGYKDLLITGDFNFPSIVWSNGYITNIKNENGIEHNFSDTLTRTYLYQHVNVPTFQISNNSATNTLDLIFTTQSGSICAIDPSSVLGNINKGHLVIFFDFIIKSMVNTLSHSYLKFNYKKGNTNKISDFITNIDWVMMFETLSVQEMYDNLIHFSNVSCNQFIPVLDVARIKKQIAPWIKNDLKTLIKKKQNLRYLNCACKWRDLTLSKEYKLTCKLVKKEIKIARLAYENVLVKRSKTNPKLLYKYLNSQQLIKESIRALKTTNGDLTQEPREIANLLNKCFQDVFVIEEEGELPHFTVEFNENHSKFVDLETNDISYEMILDKLKNLNQNKACGPDNMHPFLLKNCAEAFAIPLTLIIRASLTNSQLPVQFKSANVTPLFKKGDKTLPSNYRPVSLTSIPCKIMETFDTVPHKRLLAKLKAYSFDGLILKWIKAFLENRRQRVVQGEIISDWVNIFSGVPQGSVIAALLFALYINDLPKKLHNVTKLYADETKVLSQLSSEQCATNLQNDLDIVYKWSQTWLLLFNIPKCVVMHYGYNNKKYLYNLNSIQLKESDTERDLGVLFNANLKWKNQVMNASNKANQMLACIKKSFVCFDYKLLRLLYVTFIRPLLEFAVPVWSPYYKSDCDYIEKIQHKATKLVSSIRNLSYTKRLEKLNLTTLVERRQRGDPIQMYKIMNNIDILEKCNRFPIVNNHTRGHCFKYFKEMTKHKHRENFFFNRVANVWNSLPEEVVKSPSVNSFKAAIDCWMSSNRSIRLSKCA</sequence>
<proteinExistence type="predicted"/>
<dbReference type="SUPFAM" id="SSF56219">
    <property type="entry name" value="DNase I-like"/>
    <property type="match status" value="1"/>
</dbReference>
<accession>A0ABM4CA74</accession>
<dbReference type="InterPro" id="IPR000477">
    <property type="entry name" value="RT_dom"/>
</dbReference>
<keyword evidence="2" id="KW-1185">Reference proteome</keyword>
<dbReference type="InterPro" id="IPR036691">
    <property type="entry name" value="Endo/exonu/phosph_ase_sf"/>
</dbReference>
<evidence type="ECO:0000313" key="2">
    <source>
        <dbReference type="Proteomes" id="UP001652625"/>
    </source>
</evidence>
<evidence type="ECO:0000313" key="3">
    <source>
        <dbReference type="RefSeq" id="XP_065658559.1"/>
    </source>
</evidence>
<dbReference type="RefSeq" id="XP_065658559.1">
    <property type="nucleotide sequence ID" value="XM_065802487.1"/>
</dbReference>
<dbReference type="PANTHER" id="PTHR33395">
    <property type="entry name" value="TRANSCRIPTASE, PUTATIVE-RELATED-RELATED"/>
    <property type="match status" value="1"/>
</dbReference>
<dbReference type="Pfam" id="PF14529">
    <property type="entry name" value="Exo_endo_phos_2"/>
    <property type="match status" value="1"/>
</dbReference>
<organism evidence="2 3">
    <name type="scientific">Hydra vulgaris</name>
    <name type="common">Hydra</name>
    <name type="synonym">Hydra attenuata</name>
    <dbReference type="NCBI Taxonomy" id="6087"/>
    <lineage>
        <taxon>Eukaryota</taxon>
        <taxon>Metazoa</taxon>
        <taxon>Cnidaria</taxon>
        <taxon>Hydrozoa</taxon>
        <taxon>Hydroidolina</taxon>
        <taxon>Anthoathecata</taxon>
        <taxon>Aplanulata</taxon>
        <taxon>Hydridae</taxon>
        <taxon>Hydra</taxon>
    </lineage>
</organism>
<dbReference type="PROSITE" id="PS50878">
    <property type="entry name" value="RT_POL"/>
    <property type="match status" value="1"/>
</dbReference>
<reference evidence="3" key="1">
    <citation type="submission" date="2025-08" db="UniProtKB">
        <authorList>
            <consortium name="RefSeq"/>
        </authorList>
    </citation>
    <scope>IDENTIFICATION</scope>
</reference>
<dbReference type="Pfam" id="PF00078">
    <property type="entry name" value="RVT_1"/>
    <property type="match status" value="1"/>
</dbReference>
<dbReference type="InterPro" id="IPR005135">
    <property type="entry name" value="Endo/exonuclease/phosphatase"/>
</dbReference>
<dbReference type="Proteomes" id="UP001652625">
    <property type="component" value="Chromosome 08"/>
</dbReference>
<dbReference type="Gene3D" id="3.60.10.10">
    <property type="entry name" value="Endonuclease/exonuclease/phosphatase"/>
    <property type="match status" value="1"/>
</dbReference>
<evidence type="ECO:0000259" key="1">
    <source>
        <dbReference type="PROSITE" id="PS50878"/>
    </source>
</evidence>
<gene>
    <name evidence="3" type="primary">LOC136083080</name>
</gene>
<name>A0ABM4CA74_HYDVU</name>
<dbReference type="PANTHER" id="PTHR33395:SF22">
    <property type="entry name" value="REVERSE TRANSCRIPTASE DOMAIN-CONTAINING PROTEIN"/>
    <property type="match status" value="1"/>
</dbReference>
<dbReference type="GeneID" id="136083080"/>